<dbReference type="GO" id="GO:0008270">
    <property type="term" value="F:zinc ion binding"/>
    <property type="evidence" value="ECO:0007669"/>
    <property type="project" value="InterPro"/>
</dbReference>
<gene>
    <name evidence="16" type="ORF">FLL45_06150</name>
</gene>
<dbReference type="AlphaFoldDB" id="A0A545TJW8"/>
<evidence type="ECO:0000256" key="12">
    <source>
        <dbReference type="PROSITE-ProRule" id="PRU01379"/>
    </source>
</evidence>
<dbReference type="PANTHER" id="PTHR11705">
    <property type="entry name" value="PROTEASE FAMILY M14 CARBOXYPEPTIDASE A,B"/>
    <property type="match status" value="1"/>
</dbReference>
<reference evidence="16 17" key="1">
    <citation type="submission" date="2019-06" db="EMBL/GenBank/DDBJ databases">
        <title>Draft genome of Aliikangiella marina GYP-15.</title>
        <authorList>
            <person name="Wang G."/>
        </authorList>
    </citation>
    <scope>NUCLEOTIDE SEQUENCE [LARGE SCALE GENOMIC DNA]</scope>
    <source>
        <strain evidence="16 17">GYP-15</strain>
    </source>
</reference>
<evidence type="ECO:0000256" key="9">
    <source>
        <dbReference type="ARBA" id="ARBA00023049"/>
    </source>
</evidence>
<dbReference type="PANTHER" id="PTHR11705:SF119">
    <property type="entry name" value="OS02G0119300 PROTEIN"/>
    <property type="match status" value="1"/>
</dbReference>
<evidence type="ECO:0000259" key="14">
    <source>
        <dbReference type="PROSITE" id="PS50093"/>
    </source>
</evidence>
<keyword evidence="9" id="KW-0482">Metalloprotease</keyword>
<dbReference type="InterPro" id="IPR057247">
    <property type="entry name" value="CARBOXYPEPT_ZN_2"/>
</dbReference>
<evidence type="ECO:0000256" key="2">
    <source>
        <dbReference type="ARBA" id="ARBA00005988"/>
    </source>
</evidence>
<evidence type="ECO:0000256" key="13">
    <source>
        <dbReference type="SAM" id="MobiDB-lite"/>
    </source>
</evidence>
<dbReference type="GO" id="GO:0004181">
    <property type="term" value="F:metallocarboxypeptidase activity"/>
    <property type="evidence" value="ECO:0007669"/>
    <property type="project" value="InterPro"/>
</dbReference>
<dbReference type="SMART" id="SM00631">
    <property type="entry name" value="Zn_pept"/>
    <property type="match status" value="1"/>
</dbReference>
<protein>
    <recommendedName>
        <fullName evidence="11">carboxypeptidase T</fullName>
        <ecNumber evidence="11">3.4.17.18</ecNumber>
    </recommendedName>
</protein>
<feature type="region of interest" description="Disordered" evidence="13">
    <location>
        <begin position="288"/>
        <end position="313"/>
    </location>
</feature>
<dbReference type="InterPro" id="IPR000834">
    <property type="entry name" value="Peptidase_M14"/>
</dbReference>
<keyword evidence="5" id="KW-0479">Metal-binding</keyword>
<dbReference type="EC" id="3.4.17.18" evidence="11"/>
<keyword evidence="17" id="KW-1185">Reference proteome</keyword>
<name>A0A545TJW8_9GAMM</name>
<keyword evidence="7" id="KW-0378">Hydrolase</keyword>
<evidence type="ECO:0000256" key="5">
    <source>
        <dbReference type="ARBA" id="ARBA00022723"/>
    </source>
</evidence>
<evidence type="ECO:0000313" key="17">
    <source>
        <dbReference type="Proteomes" id="UP000317839"/>
    </source>
</evidence>
<comment type="cofactor">
    <cofactor evidence="1">
        <name>Zn(2+)</name>
        <dbReference type="ChEBI" id="CHEBI:29105"/>
    </cofactor>
</comment>
<evidence type="ECO:0000256" key="7">
    <source>
        <dbReference type="ARBA" id="ARBA00022801"/>
    </source>
</evidence>
<dbReference type="CDD" id="cd00146">
    <property type="entry name" value="PKD"/>
    <property type="match status" value="1"/>
</dbReference>
<keyword evidence="3" id="KW-0121">Carboxypeptidase</keyword>
<dbReference type="Pfam" id="PF00246">
    <property type="entry name" value="Peptidase_M14"/>
    <property type="match status" value="1"/>
</dbReference>
<comment type="catalytic activity">
    <reaction evidence="10">
        <text>Releases a C-terminal residue, which may be hydrophobic or positively charged.</text>
        <dbReference type="EC" id="3.4.17.18"/>
    </reaction>
</comment>
<feature type="domain" description="Peptidase M14" evidence="15">
    <location>
        <begin position="136"/>
        <end position="437"/>
    </location>
</feature>
<dbReference type="OrthoDB" id="9811296at2"/>
<evidence type="ECO:0000256" key="3">
    <source>
        <dbReference type="ARBA" id="ARBA00022645"/>
    </source>
</evidence>
<evidence type="ECO:0000256" key="11">
    <source>
        <dbReference type="ARBA" id="ARBA00066554"/>
    </source>
</evidence>
<keyword evidence="8" id="KW-0862">Zinc</keyword>
<dbReference type="InterPro" id="IPR022409">
    <property type="entry name" value="PKD/Chitinase_dom"/>
</dbReference>
<dbReference type="SUPFAM" id="SSF49299">
    <property type="entry name" value="PKD domain"/>
    <property type="match status" value="1"/>
</dbReference>
<dbReference type="PRINTS" id="PR00765">
    <property type="entry name" value="CRBOXYPTASEA"/>
</dbReference>
<dbReference type="Gene3D" id="3.40.630.10">
    <property type="entry name" value="Zn peptidases"/>
    <property type="match status" value="1"/>
</dbReference>
<dbReference type="PROSITE" id="PS50093">
    <property type="entry name" value="PKD"/>
    <property type="match status" value="1"/>
</dbReference>
<dbReference type="EMBL" id="VIKR01000001">
    <property type="protein sequence ID" value="TQV77522.1"/>
    <property type="molecule type" value="Genomic_DNA"/>
</dbReference>
<evidence type="ECO:0000313" key="16">
    <source>
        <dbReference type="EMBL" id="TQV77522.1"/>
    </source>
</evidence>
<organism evidence="16 17">
    <name type="scientific">Aliikangiella marina</name>
    <dbReference type="NCBI Taxonomy" id="1712262"/>
    <lineage>
        <taxon>Bacteria</taxon>
        <taxon>Pseudomonadati</taxon>
        <taxon>Pseudomonadota</taxon>
        <taxon>Gammaproteobacteria</taxon>
        <taxon>Oceanospirillales</taxon>
        <taxon>Pleioneaceae</taxon>
        <taxon>Aliikangiella</taxon>
    </lineage>
</organism>
<evidence type="ECO:0000256" key="4">
    <source>
        <dbReference type="ARBA" id="ARBA00022670"/>
    </source>
</evidence>
<comment type="caution">
    <text evidence="16">The sequence shown here is derived from an EMBL/GenBank/DDBJ whole genome shotgun (WGS) entry which is preliminary data.</text>
</comment>
<dbReference type="PROSITE" id="PS52035">
    <property type="entry name" value="PEPTIDASE_M14"/>
    <property type="match status" value="1"/>
</dbReference>
<dbReference type="InterPro" id="IPR035986">
    <property type="entry name" value="PKD_dom_sf"/>
</dbReference>
<dbReference type="PROSITE" id="PS00133">
    <property type="entry name" value="CARBOXYPEPT_ZN_2"/>
    <property type="match status" value="1"/>
</dbReference>
<feature type="domain" description="PKD" evidence="14">
    <location>
        <begin position="570"/>
        <end position="658"/>
    </location>
</feature>
<comment type="similarity">
    <text evidence="2 12">Belongs to the peptidase M14 family.</text>
</comment>
<dbReference type="Pfam" id="PF18911">
    <property type="entry name" value="PKD_4"/>
    <property type="match status" value="1"/>
</dbReference>
<dbReference type="Gene3D" id="2.60.40.10">
    <property type="entry name" value="Immunoglobulins"/>
    <property type="match status" value="1"/>
</dbReference>
<evidence type="ECO:0000256" key="8">
    <source>
        <dbReference type="ARBA" id="ARBA00022833"/>
    </source>
</evidence>
<dbReference type="Proteomes" id="UP000317839">
    <property type="component" value="Unassembled WGS sequence"/>
</dbReference>
<dbReference type="InterPro" id="IPR013783">
    <property type="entry name" value="Ig-like_fold"/>
</dbReference>
<dbReference type="SMART" id="SM00089">
    <property type="entry name" value="PKD"/>
    <property type="match status" value="1"/>
</dbReference>
<accession>A0A545TJW8</accession>
<keyword evidence="4" id="KW-0645">Protease</keyword>
<sequence length="694" mass="75299">MKKKLNKSIEMKLIKIIFLVIATLSVLSIQAHSDIAQLKAFKVATDNKQLARKVAISFHHAVLESHIDKGYLILELNDQDLRKLSEFDLKISSADKWLEDVNAKFAQLKSLKREAGGSKASSLSMFGVDGIPGYECYLTVEETYAEATRLEQEYPQLAEWIDIGDSWSKINSGSGYDLMVLKITNQAIVKDKPILFIHSAMHAREYTPAALTLDFAKLLLEDYATNPDSQWIVDQHEVHILFHMNPDGRKIAEGQILQRKNTNQNHCPGGNVGVDLNRNFAQTWNSTTNGSSGVACDSTYRGSSPESEPETQAVSNYIRSIFPDRRGPNDDDAAPEDTQGMHIDVHSYSQLVLWPYGHKQGASPNDAAFVEMGHKLAWFNNYAPMQSVGLYPTDGTSDNVSYGELGIPAITFELGTEFFQSCTTYNFSVKNTNLNALSYAAKIVGAPYQIPFGPDISRLTLNGSNQSVSITAGTQVELSVTASATRTALSGGERNVDRIEYSLGIPVWQETATREVIFDNPNASAPTTQTAQATINTDTLPPGQHLVYVRAINSQGQAGAVSAGMISVGENASPSASFTANCADLSCQFDASASLDPDGSIESYQWDFGDGNVAEGVTSSYVFASEGEKEVTLTVTDNSGALAVTSETLTVSSPATPPPQSQPPSSSSGGGGLVHYWLLFIGLVMALTRRRKQA</sequence>
<dbReference type="InterPro" id="IPR000601">
    <property type="entry name" value="PKD_dom"/>
</dbReference>
<feature type="region of interest" description="Disordered" evidence="13">
    <location>
        <begin position="649"/>
        <end position="668"/>
    </location>
</feature>
<keyword evidence="6" id="KW-0732">Signal</keyword>
<dbReference type="GO" id="GO:0005615">
    <property type="term" value="C:extracellular space"/>
    <property type="evidence" value="ECO:0007669"/>
    <property type="project" value="TreeGrafter"/>
</dbReference>
<dbReference type="SUPFAM" id="SSF53187">
    <property type="entry name" value="Zn-dependent exopeptidases"/>
    <property type="match status" value="1"/>
</dbReference>
<evidence type="ECO:0000256" key="1">
    <source>
        <dbReference type="ARBA" id="ARBA00001947"/>
    </source>
</evidence>
<dbReference type="FunFam" id="3.40.630.10:FF:000084">
    <property type="entry name" value="Carboxypeptidase B2"/>
    <property type="match status" value="1"/>
</dbReference>
<feature type="compositionally biased region" description="Polar residues" evidence="13">
    <location>
        <begin position="300"/>
        <end position="313"/>
    </location>
</feature>
<evidence type="ECO:0000256" key="10">
    <source>
        <dbReference type="ARBA" id="ARBA00050859"/>
    </source>
</evidence>
<proteinExistence type="inferred from homology"/>
<evidence type="ECO:0000256" key="6">
    <source>
        <dbReference type="ARBA" id="ARBA00022729"/>
    </source>
</evidence>
<dbReference type="GO" id="GO:0006508">
    <property type="term" value="P:proteolysis"/>
    <property type="evidence" value="ECO:0007669"/>
    <property type="project" value="UniProtKB-KW"/>
</dbReference>
<feature type="active site" description="Proton donor/acceptor" evidence="12">
    <location>
        <position position="413"/>
    </location>
</feature>
<evidence type="ECO:0000259" key="15">
    <source>
        <dbReference type="PROSITE" id="PS52035"/>
    </source>
</evidence>